<sequence length="102" mass="11278">MEAVTCTTKNNQQTVAFGQELTIFQVDDIHQAMLLGIDFEKDVYLDLSQIKEFDTTGVQLLIALNKSITSNGKKTYLSEASEDAQSCLELFNITDLFAAAHA</sequence>
<proteinExistence type="predicted"/>
<dbReference type="Proteomes" id="UP000009080">
    <property type="component" value="Chromosome"/>
</dbReference>
<dbReference type="eggNOG" id="COG3113">
    <property type="taxonomic scope" value="Bacteria"/>
</dbReference>
<dbReference type="RefSeq" id="WP_015818784.1">
    <property type="nucleotide sequence ID" value="NC_012997.1"/>
</dbReference>
<dbReference type="InterPro" id="IPR052746">
    <property type="entry name" value="MlaB_ABC_Transporter"/>
</dbReference>
<feature type="domain" description="STAS" evidence="1">
    <location>
        <begin position="43"/>
        <end position="102"/>
    </location>
</feature>
<dbReference type="SUPFAM" id="SSF52091">
    <property type="entry name" value="SpoIIaa-like"/>
    <property type="match status" value="1"/>
</dbReference>
<dbReference type="EMBL" id="CP001614">
    <property type="protein sequence ID" value="ACR12672.1"/>
    <property type="molecule type" value="Genomic_DNA"/>
</dbReference>
<reference evidence="2 3" key="1">
    <citation type="journal article" date="2009" name="PLoS ONE">
        <title>The complete genome of Teredinibacter turnerae T7901: an intracellular endosymbiont of marine wood-boring bivalves (shipworms).</title>
        <authorList>
            <person name="Yang J.C."/>
            <person name="Madupu R."/>
            <person name="Durkin A.S."/>
            <person name="Ekborg N.A."/>
            <person name="Pedamallu C.S."/>
            <person name="Hostetler J.B."/>
            <person name="Radune D."/>
            <person name="Toms B.S."/>
            <person name="Henrissat B."/>
            <person name="Coutinho P.M."/>
            <person name="Schwarz S."/>
            <person name="Field L."/>
            <person name="Trindade-Silva A.E."/>
            <person name="Soares C.A.G."/>
            <person name="Elshahawi S."/>
            <person name="Hanora A."/>
            <person name="Schmidt E.W."/>
            <person name="Haygood M.G."/>
            <person name="Posfai J."/>
            <person name="Benner J."/>
            <person name="Madinger C."/>
            <person name="Nove J."/>
            <person name="Anton B."/>
            <person name="Chaudhary K."/>
            <person name="Foster J."/>
            <person name="Holman A."/>
            <person name="Kumar S."/>
            <person name="Lessard P.A."/>
            <person name="Luyten Y.A."/>
            <person name="Slatko B."/>
            <person name="Wood N."/>
            <person name="Wu B."/>
            <person name="Teplitski M."/>
            <person name="Mougous J.D."/>
            <person name="Ward N."/>
            <person name="Eisen J.A."/>
            <person name="Badger J.H."/>
            <person name="Distel D.L."/>
        </authorList>
    </citation>
    <scope>NUCLEOTIDE SEQUENCE [LARGE SCALE GENOMIC DNA]</scope>
    <source>
        <strain evidence="3">ATCC 39867 / T7901</strain>
    </source>
</reference>
<dbReference type="KEGG" id="ttu:TERTU_4380"/>
<dbReference type="OrthoDB" id="3296574at2"/>
<protein>
    <recommendedName>
        <fullName evidence="1">STAS domain-containing protein</fullName>
    </recommendedName>
</protein>
<dbReference type="PANTHER" id="PTHR35849:SF2">
    <property type="entry name" value="BLR2341 PROTEIN"/>
    <property type="match status" value="1"/>
</dbReference>
<dbReference type="Pfam" id="PF01740">
    <property type="entry name" value="STAS"/>
    <property type="match status" value="1"/>
</dbReference>
<keyword evidence="3" id="KW-1185">Reference proteome</keyword>
<dbReference type="Gene3D" id="3.30.750.24">
    <property type="entry name" value="STAS domain"/>
    <property type="match status" value="1"/>
</dbReference>
<accession>C5BIY0</accession>
<evidence type="ECO:0000259" key="1">
    <source>
        <dbReference type="PROSITE" id="PS50801"/>
    </source>
</evidence>
<dbReference type="HOGENOM" id="CLU_115403_14_3_6"/>
<dbReference type="PROSITE" id="PS50801">
    <property type="entry name" value="STAS"/>
    <property type="match status" value="1"/>
</dbReference>
<evidence type="ECO:0000313" key="3">
    <source>
        <dbReference type="Proteomes" id="UP000009080"/>
    </source>
</evidence>
<dbReference type="InterPro" id="IPR002645">
    <property type="entry name" value="STAS_dom"/>
</dbReference>
<dbReference type="AlphaFoldDB" id="C5BIY0"/>
<dbReference type="PANTHER" id="PTHR35849">
    <property type="entry name" value="BLR2341 PROTEIN"/>
    <property type="match status" value="1"/>
</dbReference>
<gene>
    <name evidence="2" type="ordered locus">TERTU_4380</name>
</gene>
<organism evidence="2 3">
    <name type="scientific">Teredinibacter turnerae (strain ATCC 39867 / T7901)</name>
    <dbReference type="NCBI Taxonomy" id="377629"/>
    <lineage>
        <taxon>Bacteria</taxon>
        <taxon>Pseudomonadati</taxon>
        <taxon>Pseudomonadota</taxon>
        <taxon>Gammaproteobacteria</taxon>
        <taxon>Cellvibrionales</taxon>
        <taxon>Cellvibrionaceae</taxon>
        <taxon>Teredinibacter</taxon>
    </lineage>
</organism>
<dbReference type="STRING" id="377629.TERTU_4380"/>
<evidence type="ECO:0000313" key="2">
    <source>
        <dbReference type="EMBL" id="ACR12672.1"/>
    </source>
</evidence>
<dbReference type="InterPro" id="IPR036513">
    <property type="entry name" value="STAS_dom_sf"/>
</dbReference>
<name>C5BIY0_TERTT</name>